<evidence type="ECO:0000256" key="1">
    <source>
        <dbReference type="ARBA" id="ARBA00022679"/>
    </source>
</evidence>
<dbReference type="GO" id="GO:0016757">
    <property type="term" value="F:glycosyltransferase activity"/>
    <property type="evidence" value="ECO:0007669"/>
    <property type="project" value="InterPro"/>
</dbReference>
<evidence type="ECO:0000313" key="4">
    <source>
        <dbReference type="Proteomes" id="UP000244896"/>
    </source>
</evidence>
<reference evidence="3 4" key="1">
    <citation type="journal article" date="2018" name="Syst. Appl. Microbiol.">
        <title>Ereboglobus luteus gen. nov. sp. nov. from cockroach guts, and new insights into the oxygen relationship of the genera Opitutus and Didymococcus (Verrucomicrobia: Opitutaceae).</title>
        <authorList>
            <person name="Tegtmeier D."/>
            <person name="Belitz A."/>
            <person name="Radek R."/>
            <person name="Heimerl T."/>
            <person name="Brune A."/>
        </authorList>
    </citation>
    <scope>NUCLEOTIDE SEQUENCE [LARGE SCALE GENOMIC DNA]</scope>
    <source>
        <strain evidence="3 4">Ho45</strain>
    </source>
</reference>
<gene>
    <name evidence="3" type="ORF">CKA38_03425</name>
</gene>
<evidence type="ECO:0000313" key="3">
    <source>
        <dbReference type="EMBL" id="AWI08428.1"/>
    </source>
</evidence>
<accession>A0A2U8E0Q9</accession>
<dbReference type="PANTHER" id="PTHR46401">
    <property type="entry name" value="GLYCOSYLTRANSFERASE WBBK-RELATED"/>
    <property type="match status" value="1"/>
</dbReference>
<dbReference type="Pfam" id="PF00534">
    <property type="entry name" value="Glycos_transf_1"/>
    <property type="match status" value="1"/>
</dbReference>
<sequence length="404" mass="44854">MSQVLYDVTHTSHCHANTGIQRVTRRLLAEWRESVPVQPVVYDHLAATWRIPDAKEMALAKFSNIRKPGEKRGASWTWWQRTRGKLARMSLANVAEISGVQKGFITCELFGPKITAGVLETMKRRVEGPMVAVFHDMIALEKPEISPSKTVMFYEDYLERLLRFDIIAANSEYSRDVLVNYWKKKKVAQSPEVIAMPLGVDIPNSQIPGNHAHKAGDPDGNKPPLILCVGTLEGRKNHISLLSACEKLWEQGLQFRLRLIGMLNTETGTQAANEVQRLRNEGFPIEWNSGASDHDLAAAYGECKFTVYPSLIEGFGLPVLESIAHGRPCVCSGLTAMAEIARDGGCLAVGEPSAENLASGIARLLGDSPLYEKFFQEAATRKIRTWSDYATAICGLFEKREQGL</sequence>
<feature type="domain" description="Glycosyl transferase family 1" evidence="2">
    <location>
        <begin position="221"/>
        <end position="379"/>
    </location>
</feature>
<dbReference type="AlphaFoldDB" id="A0A2U8E0Q9"/>
<keyword evidence="1" id="KW-0808">Transferase</keyword>
<dbReference type="Gene3D" id="3.40.50.2000">
    <property type="entry name" value="Glycogen Phosphorylase B"/>
    <property type="match status" value="2"/>
</dbReference>
<dbReference type="CDD" id="cd03809">
    <property type="entry name" value="GT4_MtfB-like"/>
    <property type="match status" value="1"/>
</dbReference>
<dbReference type="PANTHER" id="PTHR46401:SF2">
    <property type="entry name" value="GLYCOSYLTRANSFERASE WBBK-RELATED"/>
    <property type="match status" value="1"/>
</dbReference>
<dbReference type="Proteomes" id="UP000244896">
    <property type="component" value="Chromosome"/>
</dbReference>
<dbReference type="EMBL" id="CP023004">
    <property type="protein sequence ID" value="AWI08428.1"/>
    <property type="molecule type" value="Genomic_DNA"/>
</dbReference>
<protein>
    <recommendedName>
        <fullName evidence="2">Glycosyl transferase family 1 domain-containing protein</fullName>
    </recommendedName>
</protein>
<dbReference type="SUPFAM" id="SSF53756">
    <property type="entry name" value="UDP-Glycosyltransferase/glycogen phosphorylase"/>
    <property type="match status" value="1"/>
</dbReference>
<dbReference type="KEGG" id="elut:CKA38_03425"/>
<evidence type="ECO:0000259" key="2">
    <source>
        <dbReference type="Pfam" id="PF00534"/>
    </source>
</evidence>
<name>A0A2U8E0Q9_9BACT</name>
<proteinExistence type="predicted"/>
<keyword evidence="4" id="KW-1185">Reference proteome</keyword>
<organism evidence="3 4">
    <name type="scientific">Ereboglobus luteus</name>
    <dbReference type="NCBI Taxonomy" id="1796921"/>
    <lineage>
        <taxon>Bacteria</taxon>
        <taxon>Pseudomonadati</taxon>
        <taxon>Verrucomicrobiota</taxon>
        <taxon>Opitutia</taxon>
        <taxon>Opitutales</taxon>
        <taxon>Opitutaceae</taxon>
        <taxon>Ereboglobus</taxon>
    </lineage>
</organism>
<dbReference type="InterPro" id="IPR001296">
    <property type="entry name" value="Glyco_trans_1"/>
</dbReference>